<sequence length="132" mass="13566">MFPPVSSAPPPRELGGYLPTPFTIKQEKLESSSSRFGGSEPAATTTVGGSSSATPDSKVSKNNSSFTLSLRHPLLPPPPPPPKPKWPPEGTLSGTDGRVPNRWQSTTTGGPPPNRGRPVGAGQTAGITGTGK</sequence>
<feature type="compositionally biased region" description="Low complexity" evidence="1">
    <location>
        <begin position="116"/>
        <end position="132"/>
    </location>
</feature>
<feature type="compositionally biased region" description="Low complexity" evidence="1">
    <location>
        <begin position="42"/>
        <end position="54"/>
    </location>
</feature>
<feature type="compositionally biased region" description="Polar residues" evidence="1">
    <location>
        <begin position="55"/>
        <end position="68"/>
    </location>
</feature>
<name>A0A8D8BRT5_CULPI</name>
<dbReference type="AlphaFoldDB" id="A0A8D8BRT5"/>
<evidence type="ECO:0000256" key="1">
    <source>
        <dbReference type="SAM" id="MobiDB-lite"/>
    </source>
</evidence>
<dbReference type="EMBL" id="HBUE01088902">
    <property type="protein sequence ID" value="CAG6480616.1"/>
    <property type="molecule type" value="Transcribed_RNA"/>
</dbReference>
<reference evidence="2" key="1">
    <citation type="submission" date="2021-05" db="EMBL/GenBank/DDBJ databases">
        <authorList>
            <person name="Alioto T."/>
            <person name="Alioto T."/>
            <person name="Gomez Garrido J."/>
        </authorList>
    </citation>
    <scope>NUCLEOTIDE SEQUENCE</scope>
</reference>
<evidence type="ECO:0000313" key="2">
    <source>
        <dbReference type="EMBL" id="CAG6480623.1"/>
    </source>
</evidence>
<protein>
    <submittedName>
        <fullName evidence="2">(northern house mosquito) hypothetical protein</fullName>
    </submittedName>
</protein>
<proteinExistence type="predicted"/>
<feature type="region of interest" description="Disordered" evidence="1">
    <location>
        <begin position="1"/>
        <end position="132"/>
    </location>
</feature>
<accession>A0A8D8BRT5</accession>
<dbReference type="EMBL" id="HBUE01088907">
    <property type="protein sequence ID" value="CAG6480623.1"/>
    <property type="molecule type" value="Transcribed_RNA"/>
</dbReference>
<feature type="compositionally biased region" description="Pro residues" evidence="1">
    <location>
        <begin position="1"/>
        <end position="12"/>
    </location>
</feature>
<organism evidence="2">
    <name type="scientific">Culex pipiens</name>
    <name type="common">House mosquito</name>
    <dbReference type="NCBI Taxonomy" id="7175"/>
    <lineage>
        <taxon>Eukaryota</taxon>
        <taxon>Metazoa</taxon>
        <taxon>Ecdysozoa</taxon>
        <taxon>Arthropoda</taxon>
        <taxon>Hexapoda</taxon>
        <taxon>Insecta</taxon>
        <taxon>Pterygota</taxon>
        <taxon>Neoptera</taxon>
        <taxon>Endopterygota</taxon>
        <taxon>Diptera</taxon>
        <taxon>Nematocera</taxon>
        <taxon>Culicoidea</taxon>
        <taxon>Culicidae</taxon>
        <taxon>Culicinae</taxon>
        <taxon>Culicini</taxon>
        <taxon>Culex</taxon>
        <taxon>Culex</taxon>
    </lineage>
</organism>
<feature type="compositionally biased region" description="Pro residues" evidence="1">
    <location>
        <begin position="74"/>
        <end position="87"/>
    </location>
</feature>